<proteinExistence type="predicted"/>
<dbReference type="EMBL" id="BAED01000020">
    <property type="protein sequence ID" value="GAB04612.1"/>
    <property type="molecule type" value="Genomic_DNA"/>
</dbReference>
<name>G7GLY7_9ACTN</name>
<dbReference type="STRING" id="1075090.GOAMR_20_01600"/>
<sequence>MATGTEPRRPLLATPTDEAGWVAPTALVRRYRSVVELGVEPLPADLTQALLRLGEDGRAEAAADLRTSGKLSVSGKRILTALESGDTGSTITDSIAVEWRSKTWSWGSGENKGTSTAWWPAVRGASGFTGRLISNPGLIRSHSAQFGDELHPLLIDELAIVHPPSTLHVVAYGLRAANDGIDLSEARYSDERYVTALRRHPGRWFDATAQLLALTLSAKRAEVRSAAAELFTEAVPRRYSAADTATSMAACVPACILTRWASSLADAASISTAGSVAVVDVLSALLPQVDRSTRGIGKLLEVLLNESLRLGRVADDAVLREWLTGFKGSSLAARHAKQLLAD</sequence>
<accession>G7GLY7</accession>
<comment type="caution">
    <text evidence="1">The sequence shown here is derived from an EMBL/GenBank/DDBJ whole genome shotgun (WGS) entry which is preliminary data.</text>
</comment>
<evidence type="ECO:0000313" key="2">
    <source>
        <dbReference type="Proteomes" id="UP000006023"/>
    </source>
</evidence>
<dbReference type="Proteomes" id="UP000006023">
    <property type="component" value="Unassembled WGS sequence"/>
</dbReference>
<evidence type="ECO:0000313" key="1">
    <source>
        <dbReference type="EMBL" id="GAB04612.1"/>
    </source>
</evidence>
<keyword evidence="2" id="KW-1185">Reference proteome</keyword>
<organism evidence="1 2">
    <name type="scientific">Gordonia amarae NBRC 15530</name>
    <dbReference type="NCBI Taxonomy" id="1075090"/>
    <lineage>
        <taxon>Bacteria</taxon>
        <taxon>Bacillati</taxon>
        <taxon>Actinomycetota</taxon>
        <taxon>Actinomycetes</taxon>
        <taxon>Mycobacteriales</taxon>
        <taxon>Gordoniaceae</taxon>
        <taxon>Gordonia</taxon>
    </lineage>
</organism>
<dbReference type="AlphaFoldDB" id="G7GLY7"/>
<gene>
    <name evidence="1" type="ORF">GOAMR_20_01600</name>
</gene>
<protein>
    <submittedName>
        <fullName evidence="1">Uncharacterized protein</fullName>
    </submittedName>
</protein>
<reference evidence="1 2" key="1">
    <citation type="submission" date="2011-11" db="EMBL/GenBank/DDBJ databases">
        <title>Whole genome shotgun sequence of Gordonia amarae NBRC 15530.</title>
        <authorList>
            <person name="Takarada H."/>
            <person name="Hosoyama A."/>
            <person name="Tsuchikane K."/>
            <person name="Katsumata H."/>
            <person name="Yamazaki S."/>
            <person name="Fujita N."/>
        </authorList>
    </citation>
    <scope>NUCLEOTIDE SEQUENCE [LARGE SCALE GENOMIC DNA]</scope>
    <source>
        <strain evidence="1 2">NBRC 15530</strain>
    </source>
</reference>